<dbReference type="Gene3D" id="3.40.50.880">
    <property type="match status" value="1"/>
</dbReference>
<dbReference type="GO" id="GO:0008233">
    <property type="term" value="F:peptidase activity"/>
    <property type="evidence" value="ECO:0007669"/>
    <property type="project" value="UniProtKB-KW"/>
</dbReference>
<evidence type="ECO:0000259" key="2">
    <source>
        <dbReference type="Pfam" id="PF01965"/>
    </source>
</evidence>
<comment type="similarity">
    <text evidence="1">Belongs to the peptidase C56 family.</text>
</comment>
<dbReference type="EMBL" id="AEQN01000024">
    <property type="protein sequence ID" value="EFV00994.1"/>
    <property type="molecule type" value="Genomic_DNA"/>
</dbReference>
<evidence type="ECO:0000313" key="4">
    <source>
        <dbReference type="Proteomes" id="UP000004754"/>
    </source>
</evidence>
<dbReference type="AlphaFoldDB" id="E6MIW9"/>
<keyword evidence="3" id="KW-0645">Protease</keyword>
<gene>
    <name evidence="3" type="ORF">HMP0721_1954</name>
</gene>
<dbReference type="eggNOG" id="COG0693">
    <property type="taxonomic scope" value="Bacteria"/>
</dbReference>
<dbReference type="PROSITE" id="PS51276">
    <property type="entry name" value="PEPTIDASE_C56_PFPI"/>
    <property type="match status" value="1"/>
</dbReference>
<dbReference type="InterPro" id="IPR002818">
    <property type="entry name" value="DJ-1/PfpI"/>
</dbReference>
<dbReference type="MEROPS" id="C56.A06"/>
<protein>
    <submittedName>
        <fullName evidence="3">Intracellular protease, PfpI family</fullName>
    </submittedName>
</protein>
<dbReference type="Pfam" id="PF01965">
    <property type="entry name" value="DJ-1_PfpI"/>
    <property type="match status" value="1"/>
</dbReference>
<keyword evidence="3" id="KW-0378">Hydrolase</keyword>
<dbReference type="HOGENOM" id="CLU_000445_44_4_9"/>
<dbReference type="InterPro" id="IPR006286">
    <property type="entry name" value="C56_PfpI-like"/>
</dbReference>
<proteinExistence type="inferred from homology"/>
<accession>E6MIW9</accession>
<name>E6MIW9_9FIRM</name>
<dbReference type="STRING" id="887929.HMP0721_1954"/>
<dbReference type="NCBIfam" id="TIGR01382">
    <property type="entry name" value="PfpI"/>
    <property type="match status" value="1"/>
</dbReference>
<dbReference type="PANTHER" id="PTHR42733">
    <property type="entry name" value="DJ-1 PROTEIN"/>
    <property type="match status" value="1"/>
</dbReference>
<evidence type="ECO:0000313" key="3">
    <source>
        <dbReference type="EMBL" id="EFV00994.1"/>
    </source>
</evidence>
<feature type="domain" description="DJ-1/PfpI" evidence="2">
    <location>
        <begin position="11"/>
        <end position="190"/>
    </location>
</feature>
<dbReference type="InterPro" id="IPR029062">
    <property type="entry name" value="Class_I_gatase-like"/>
</dbReference>
<reference evidence="3 4" key="1">
    <citation type="submission" date="2010-12" db="EMBL/GenBank/DDBJ databases">
        <authorList>
            <person name="Muzny D."/>
            <person name="Qin X."/>
            <person name="Deng J."/>
            <person name="Jiang H."/>
            <person name="Liu Y."/>
            <person name="Qu J."/>
            <person name="Song X.-Z."/>
            <person name="Zhang L."/>
            <person name="Thornton R."/>
            <person name="Coyle M."/>
            <person name="Francisco L."/>
            <person name="Jackson L."/>
            <person name="Javaid M."/>
            <person name="Korchina V."/>
            <person name="Kovar C."/>
            <person name="Mata R."/>
            <person name="Mathew T."/>
            <person name="Ngo R."/>
            <person name="Nguyen L."/>
            <person name="Nguyen N."/>
            <person name="Okwuonu G."/>
            <person name="Ongeri F."/>
            <person name="Pham C."/>
            <person name="Simmons D."/>
            <person name="Wilczek-Boney K."/>
            <person name="Hale W."/>
            <person name="Jakkamsetti A."/>
            <person name="Pham P."/>
            <person name="Ruth R."/>
            <person name="San Lucas F."/>
            <person name="Warren J."/>
            <person name="Zhang J."/>
            <person name="Zhao Z."/>
            <person name="Zhou C."/>
            <person name="Zhu D."/>
            <person name="Lee S."/>
            <person name="Bess C."/>
            <person name="Blankenburg K."/>
            <person name="Forbes L."/>
            <person name="Fu Q."/>
            <person name="Gubbala S."/>
            <person name="Hirani K."/>
            <person name="Jayaseelan J.C."/>
            <person name="Lara F."/>
            <person name="Munidasa M."/>
            <person name="Palculict T."/>
            <person name="Patil S."/>
            <person name="Pu L.-L."/>
            <person name="Saada N."/>
            <person name="Tang L."/>
            <person name="Weissenberger G."/>
            <person name="Zhu Y."/>
            <person name="Hemphill L."/>
            <person name="Shang Y."/>
            <person name="Youmans B."/>
            <person name="Ayvaz T."/>
            <person name="Ross M."/>
            <person name="Santibanez J."/>
            <person name="Aqrawi P."/>
            <person name="Gross S."/>
            <person name="Joshi V."/>
            <person name="Fowler G."/>
            <person name="Nazareth L."/>
            <person name="Reid J."/>
            <person name="Worley K."/>
            <person name="Petrosino J."/>
            <person name="Highlander S."/>
            <person name="Gibbs R."/>
        </authorList>
    </citation>
    <scope>NUCLEOTIDE SEQUENCE [LARGE SCALE GENOMIC DNA]</scope>
    <source>
        <strain evidence="3 4">ATCC 23263</strain>
    </source>
</reference>
<sequence length="196" mass="21199">MRTADKEGKMKKILMIAGDFAEDYEVMVPYQALSVCGFAVDVVCPDKKAGETIKTAIHDFLGDQTYVEMPGHRFALNKDFEAVRCADYDGLYLTGGRAPEYLRLDARVIEIVRTFMVHNLPVAAICHGIQILTAADVLDGRRLTAYPAVAPEIVLAGGTYIEAAADEAVTDGNLVTSPAWPGNTAILKAFIAKFGA</sequence>
<dbReference type="CDD" id="cd03169">
    <property type="entry name" value="GATase1_PfpI_1"/>
    <property type="match status" value="1"/>
</dbReference>
<dbReference type="GO" id="GO:0006508">
    <property type="term" value="P:proteolysis"/>
    <property type="evidence" value="ECO:0007669"/>
    <property type="project" value="UniProtKB-KW"/>
</dbReference>
<comment type="caution">
    <text evidence="3">The sequence shown here is derived from an EMBL/GenBank/DDBJ whole genome shotgun (WGS) entry which is preliminary data.</text>
</comment>
<keyword evidence="4" id="KW-1185">Reference proteome</keyword>
<dbReference type="Proteomes" id="UP000004754">
    <property type="component" value="Unassembled WGS sequence"/>
</dbReference>
<dbReference type="SUPFAM" id="SSF52317">
    <property type="entry name" value="Class I glutamine amidotransferase-like"/>
    <property type="match status" value="1"/>
</dbReference>
<evidence type="ECO:0000256" key="1">
    <source>
        <dbReference type="ARBA" id="ARBA00008542"/>
    </source>
</evidence>
<dbReference type="PANTHER" id="PTHR42733:SF2">
    <property type="entry name" value="DJ-1_THIJ_PFPI FAMILY PROTEIN"/>
    <property type="match status" value="1"/>
</dbReference>
<organism evidence="3 4">
    <name type="scientific">Pseudoramibacter alactolyticus ATCC 23263</name>
    <dbReference type="NCBI Taxonomy" id="887929"/>
    <lineage>
        <taxon>Bacteria</taxon>
        <taxon>Bacillati</taxon>
        <taxon>Bacillota</taxon>
        <taxon>Clostridia</taxon>
        <taxon>Eubacteriales</taxon>
        <taxon>Eubacteriaceae</taxon>
        <taxon>Pseudoramibacter</taxon>
    </lineage>
</organism>